<dbReference type="InterPro" id="IPR000792">
    <property type="entry name" value="Tscrpt_reg_LuxR_C"/>
</dbReference>
<feature type="domain" description="HTH luxR-type" evidence="3">
    <location>
        <begin position="1136"/>
        <end position="1201"/>
    </location>
</feature>
<dbReference type="CDD" id="cd06170">
    <property type="entry name" value="LuxR_C_like"/>
    <property type="match status" value="1"/>
</dbReference>
<evidence type="ECO:0000313" key="4">
    <source>
        <dbReference type="EMBL" id="GHI52464.1"/>
    </source>
</evidence>
<dbReference type="InterPro" id="IPR049945">
    <property type="entry name" value="AAA_22"/>
</dbReference>
<dbReference type="RefSeq" id="WP_189991229.1">
    <property type="nucleotide sequence ID" value="NZ_BNCB01000003.1"/>
</dbReference>
<dbReference type="InterPro" id="IPR027417">
    <property type="entry name" value="P-loop_NTPase"/>
</dbReference>
<name>A0ABQ3R9D7_STRRR</name>
<comment type="caution">
    <text evidence="4">The sequence shown here is derived from an EMBL/GenBank/DDBJ whole genome shotgun (WGS) entry which is preliminary data.</text>
</comment>
<evidence type="ECO:0000313" key="5">
    <source>
        <dbReference type="Proteomes" id="UP000646738"/>
    </source>
</evidence>
<dbReference type="PANTHER" id="PTHR43214:SF42">
    <property type="entry name" value="TRANSCRIPTIONAL REGULATORY PROTEIN DESR"/>
    <property type="match status" value="1"/>
</dbReference>
<dbReference type="SMART" id="SM00382">
    <property type="entry name" value="AAA"/>
    <property type="match status" value="1"/>
</dbReference>
<dbReference type="InterPro" id="IPR003593">
    <property type="entry name" value="AAA+_ATPase"/>
</dbReference>
<dbReference type="InterPro" id="IPR039420">
    <property type="entry name" value="WalR-like"/>
</dbReference>
<evidence type="ECO:0000259" key="3">
    <source>
        <dbReference type="PROSITE" id="PS50043"/>
    </source>
</evidence>
<evidence type="ECO:0000256" key="1">
    <source>
        <dbReference type="ARBA" id="ARBA00023125"/>
    </source>
</evidence>
<keyword evidence="1" id="KW-0238">DNA-binding</keyword>
<dbReference type="PROSITE" id="PS50043">
    <property type="entry name" value="HTH_LUXR_2"/>
    <property type="match status" value="1"/>
</dbReference>
<reference evidence="5" key="1">
    <citation type="submission" date="2023-07" db="EMBL/GenBank/DDBJ databases">
        <title>Whole genome shotgun sequence of Streptomyces achromogenes subsp. rubradiris NBRC 14000.</title>
        <authorList>
            <person name="Komaki H."/>
            <person name="Tamura T."/>
        </authorList>
    </citation>
    <scope>NUCLEOTIDE SEQUENCE [LARGE SCALE GENOMIC DNA]</scope>
    <source>
        <strain evidence="5">NBRC 14000</strain>
    </source>
</reference>
<sequence>MSGETTLGPGAARHRADPVATLGERLREGGAYVVTGEPGSGRSTVLARIARAFDAGPAVVVPARPEPFRQPLAGLRALCRAAGVPDADAAGPVPDLAGALRATAASGTVLLCVDDADRWDTVSRTALGRLAALLAPGGGVALVLTVAGFRPVDPEFAGLPLLRLAPLSAPEAAALLDEAAPGALDPRVREEITAAAEGNPGLLLGVVHRLTAAQLGGIAPLPCPLVAAETLAALAGRHLTGLPPAQRDLLLVSAAAVQVSGEPTADADLVRRAAARLAAAGPCADPFARALAHAPAHPRAEHGSLPGGGLPRQPGPCPDPDPLSEPAAGDESVPGGGPGSLPETCTHDGPIPGHGPVPPPDPHGTGDDRLPPGGIALPETLYAAEGRVGFRSTVLCRAVYAGASAERRRAAHEALARTLPDARGLPALLHRSWAVAAPAPALAAALASLAADPAPAATPAQRCTAYTRAAELAPDGVEHVRWYTAAAEQALLAGQSARALRLLDTARCRPAPAPVRARAELLRGTALRWDGPVDDARETLLLAAALSAPHDPERSAEAALAAADAAWSAGDVAACLRALTQGRWWTGIHRAGKVPGAALTSRSLPGTPPPSADRAAAERVPGAGGGSGVAPVGHARPVSAGRPGDERGLDVAEASGPVGEMPSDSAGRPGDERGFGRAEAPGPVGQAPPVSAAWPGDERGLGTAGALGPVGQVPPLSAVPPGDERGLGTAGAPGPLGQVPPMPAERGPAVPEAPGPGLLGQAPSVSTSPAAGALPAGRGFGAVATLRDHRAGMRAVLQGRFDLAAAPLRRVVERAWTADDPEELLRAASAALLLGDTAAARRSGARALAVARTHGSALHETRALEYLAYGELRAGRHALARAHAEEGLRSSYRAGLRNTAAHHHAVLALAASIAGEAHTVAEHATAAMTTARRHGLAQAAALAQWALARADLGHGRPREAAERLAPLVRPGSGRGHFAVWMLAVPCYVEACALARQPEGAGDAVEDFALWAACDADPQAPAQLLRCRALLAPPEATDALYRQALRRHGEGAGDFERARTELLYGKWLRRRRRLREARAHLRAALLGFERCGAGPWAQQAAAELRANGVTGVTGVTGSAGVPGADGPAAGVPGEAVRPDGLARLTPQQLRIARRVAQGLTNREVALSLSVSTRTVDYHLRNVFAALGVRSRMELARLVAQAGQTVAQP</sequence>
<dbReference type="SUPFAM" id="SSF52540">
    <property type="entry name" value="P-loop containing nucleoside triphosphate hydrolases"/>
    <property type="match status" value="1"/>
</dbReference>
<dbReference type="Pfam" id="PF00196">
    <property type="entry name" value="GerE"/>
    <property type="match status" value="1"/>
</dbReference>
<dbReference type="Gene3D" id="1.10.10.10">
    <property type="entry name" value="Winged helix-like DNA-binding domain superfamily/Winged helix DNA-binding domain"/>
    <property type="match status" value="1"/>
</dbReference>
<dbReference type="PRINTS" id="PR00038">
    <property type="entry name" value="HTHLUXR"/>
</dbReference>
<organism evidence="4 5">
    <name type="scientific">Streptomyces rubradiris</name>
    <name type="common">Streptomyces achromogenes subsp. rubradiris</name>
    <dbReference type="NCBI Taxonomy" id="285531"/>
    <lineage>
        <taxon>Bacteria</taxon>
        <taxon>Bacillati</taxon>
        <taxon>Actinomycetota</taxon>
        <taxon>Actinomycetes</taxon>
        <taxon>Kitasatosporales</taxon>
        <taxon>Streptomycetaceae</taxon>
        <taxon>Streptomyces</taxon>
    </lineage>
</organism>
<dbReference type="EMBL" id="BNEA01000007">
    <property type="protein sequence ID" value="GHI52464.1"/>
    <property type="molecule type" value="Genomic_DNA"/>
</dbReference>
<keyword evidence="5" id="KW-1185">Reference proteome</keyword>
<proteinExistence type="predicted"/>
<dbReference type="Proteomes" id="UP000646738">
    <property type="component" value="Unassembled WGS sequence"/>
</dbReference>
<feature type="compositionally biased region" description="Pro residues" evidence="2">
    <location>
        <begin position="353"/>
        <end position="362"/>
    </location>
</feature>
<gene>
    <name evidence="4" type="ORF">Srubr_23100</name>
</gene>
<feature type="compositionally biased region" description="Pro residues" evidence="2">
    <location>
        <begin position="313"/>
        <end position="323"/>
    </location>
</feature>
<dbReference type="InterPro" id="IPR036388">
    <property type="entry name" value="WH-like_DNA-bd_sf"/>
</dbReference>
<dbReference type="SMART" id="SM00421">
    <property type="entry name" value="HTH_LUXR"/>
    <property type="match status" value="1"/>
</dbReference>
<protein>
    <recommendedName>
        <fullName evidence="3">HTH luxR-type domain-containing protein</fullName>
    </recommendedName>
</protein>
<accession>A0ABQ3R9D7</accession>
<dbReference type="SUPFAM" id="SSF46894">
    <property type="entry name" value="C-terminal effector domain of the bipartite response regulators"/>
    <property type="match status" value="1"/>
</dbReference>
<dbReference type="InterPro" id="IPR016032">
    <property type="entry name" value="Sig_transdc_resp-reg_C-effctor"/>
</dbReference>
<feature type="region of interest" description="Disordered" evidence="2">
    <location>
        <begin position="598"/>
        <end position="754"/>
    </location>
</feature>
<dbReference type="Pfam" id="PF13401">
    <property type="entry name" value="AAA_22"/>
    <property type="match status" value="1"/>
</dbReference>
<dbReference type="PANTHER" id="PTHR43214">
    <property type="entry name" value="TWO-COMPONENT RESPONSE REGULATOR"/>
    <property type="match status" value="1"/>
</dbReference>
<evidence type="ECO:0000256" key="2">
    <source>
        <dbReference type="SAM" id="MobiDB-lite"/>
    </source>
</evidence>
<feature type="region of interest" description="Disordered" evidence="2">
    <location>
        <begin position="294"/>
        <end position="376"/>
    </location>
</feature>